<evidence type="ECO:0000259" key="4">
    <source>
        <dbReference type="Pfam" id="PF02894"/>
    </source>
</evidence>
<feature type="domain" description="Gfo/Idh/MocA-like oxidoreductase C-terminal" evidence="4">
    <location>
        <begin position="310"/>
        <end position="522"/>
    </location>
</feature>
<dbReference type="EMBL" id="QWET01000015">
    <property type="protein sequence ID" value="RIH63921.1"/>
    <property type="molecule type" value="Genomic_DNA"/>
</dbReference>
<dbReference type="PANTHER" id="PTHR43818:SF11">
    <property type="entry name" value="BCDNA.GH03377"/>
    <property type="match status" value="1"/>
</dbReference>
<dbReference type="GO" id="GO:0000166">
    <property type="term" value="F:nucleotide binding"/>
    <property type="evidence" value="ECO:0007669"/>
    <property type="project" value="InterPro"/>
</dbReference>
<name>A0A399CZU1_9BACT</name>
<dbReference type="Pfam" id="PF02894">
    <property type="entry name" value="GFO_IDH_MocA_C"/>
    <property type="match status" value="1"/>
</dbReference>
<dbReference type="AlphaFoldDB" id="A0A399CZU1"/>
<reference evidence="5 6" key="1">
    <citation type="journal article" date="2015" name="Int. J. Syst. Evol. Microbiol.">
        <title>Mariniphaga sediminis sp. nov., isolated from coastal sediment.</title>
        <authorList>
            <person name="Wang F.Q."/>
            <person name="Shen Q.Y."/>
            <person name="Chen G.J."/>
            <person name="Du Z.J."/>
        </authorList>
    </citation>
    <scope>NUCLEOTIDE SEQUENCE [LARGE SCALE GENOMIC DNA]</scope>
    <source>
        <strain evidence="5 6">SY21</strain>
    </source>
</reference>
<protein>
    <submittedName>
        <fullName evidence="5">Gfo/Idh/MocA family oxidoreductase</fullName>
    </submittedName>
</protein>
<dbReference type="SUPFAM" id="SSF51735">
    <property type="entry name" value="NAD(P)-binding Rossmann-fold domains"/>
    <property type="match status" value="1"/>
</dbReference>
<dbReference type="InterPro" id="IPR000683">
    <property type="entry name" value="Gfo/Idh/MocA-like_OxRdtase_N"/>
</dbReference>
<dbReference type="RefSeq" id="WP_119351176.1">
    <property type="nucleotide sequence ID" value="NZ_QWET01000015.1"/>
</dbReference>
<evidence type="ECO:0000313" key="5">
    <source>
        <dbReference type="EMBL" id="RIH63921.1"/>
    </source>
</evidence>
<keyword evidence="6" id="KW-1185">Reference proteome</keyword>
<feature type="compositionally biased region" description="Polar residues" evidence="2">
    <location>
        <begin position="8"/>
        <end position="23"/>
    </location>
</feature>
<feature type="region of interest" description="Disordered" evidence="2">
    <location>
        <begin position="1"/>
        <end position="23"/>
    </location>
</feature>
<evidence type="ECO:0000256" key="1">
    <source>
        <dbReference type="ARBA" id="ARBA00023002"/>
    </source>
</evidence>
<sequence length="531" mass="59624">MDKKESKQNANQKMDQPQNNNLNRRTVLKALAGVPVLGVFGYELMKNRSYANRKEGQVIKELGLEYLNIPKENSTHSVINGNKLRVGMIGFGSRAGALARGLGFMHLSDAKSRKAGGNLEDWLAQEDLNVDLVGICDVFDFHAERGMDIAKEGLRVNGKTGAEYDIKRYRSYQEMLADDSIDAVIVATPDHHHARITTDAVKAGKHVYCEKSIALTEEELNEVYNAVKNSDRVFQLGHQITENVIFGQAREMIKKDILGKISLIETTTNRNSASGAWIRHLDADGNPKPGSLETIDWEQWLGNRPKVPFSIDRYYNWTKWFDYDTGMLGQLFSHEYDAINQLLRIGIPKSAVASGGIYYWKDNREMPDLIQAVFEYPDKELTLMYSGCLASARQRGRVIMGHDASMELGGSISVTADYDSTKYKRQIQDGTFDTRGPILTVTPGSGAIDAVTSATEKYYSSRGLTSTVVNGRNVDVTYLHIKNWIDCIRSGETPTCDIEKAYEEGVTILMAHKSYVEKRRVEWDPVQRKIV</sequence>
<dbReference type="Gene3D" id="3.30.360.10">
    <property type="entry name" value="Dihydrodipicolinate Reductase, domain 2"/>
    <property type="match status" value="1"/>
</dbReference>
<evidence type="ECO:0000259" key="3">
    <source>
        <dbReference type="Pfam" id="PF01408"/>
    </source>
</evidence>
<dbReference type="InterPro" id="IPR050463">
    <property type="entry name" value="Gfo/Idh/MocA_oxidrdct_glycsds"/>
</dbReference>
<proteinExistence type="predicted"/>
<dbReference type="InterPro" id="IPR036291">
    <property type="entry name" value="NAD(P)-bd_dom_sf"/>
</dbReference>
<dbReference type="GO" id="GO:0016491">
    <property type="term" value="F:oxidoreductase activity"/>
    <property type="evidence" value="ECO:0007669"/>
    <property type="project" value="UniProtKB-KW"/>
</dbReference>
<dbReference type="SUPFAM" id="SSF55347">
    <property type="entry name" value="Glyceraldehyde-3-phosphate dehydrogenase-like, C-terminal domain"/>
    <property type="match status" value="1"/>
</dbReference>
<evidence type="ECO:0000256" key="2">
    <source>
        <dbReference type="SAM" id="MobiDB-lite"/>
    </source>
</evidence>
<accession>A0A399CZU1</accession>
<feature type="domain" description="Gfo/Idh/MocA-like oxidoreductase N-terminal" evidence="3">
    <location>
        <begin position="149"/>
        <end position="238"/>
    </location>
</feature>
<dbReference type="Pfam" id="PF01408">
    <property type="entry name" value="GFO_IDH_MocA"/>
    <property type="match status" value="1"/>
</dbReference>
<dbReference type="InterPro" id="IPR004104">
    <property type="entry name" value="Gfo/Idh/MocA-like_OxRdtase_C"/>
</dbReference>
<evidence type="ECO:0000313" key="6">
    <source>
        <dbReference type="Proteomes" id="UP000266441"/>
    </source>
</evidence>
<dbReference type="PANTHER" id="PTHR43818">
    <property type="entry name" value="BCDNA.GH03377"/>
    <property type="match status" value="1"/>
</dbReference>
<dbReference type="OrthoDB" id="9795543at2"/>
<dbReference type="Proteomes" id="UP000266441">
    <property type="component" value="Unassembled WGS sequence"/>
</dbReference>
<organism evidence="5 6">
    <name type="scientific">Mariniphaga sediminis</name>
    <dbReference type="NCBI Taxonomy" id="1628158"/>
    <lineage>
        <taxon>Bacteria</taxon>
        <taxon>Pseudomonadati</taxon>
        <taxon>Bacteroidota</taxon>
        <taxon>Bacteroidia</taxon>
        <taxon>Marinilabiliales</taxon>
        <taxon>Prolixibacteraceae</taxon>
        <taxon>Mariniphaga</taxon>
    </lineage>
</organism>
<gene>
    <name evidence="5" type="ORF">D1164_17435</name>
</gene>
<comment type="caution">
    <text evidence="5">The sequence shown here is derived from an EMBL/GenBank/DDBJ whole genome shotgun (WGS) entry which is preliminary data.</text>
</comment>
<keyword evidence="1" id="KW-0560">Oxidoreductase</keyword>
<dbReference type="Gene3D" id="3.40.50.720">
    <property type="entry name" value="NAD(P)-binding Rossmann-like Domain"/>
    <property type="match status" value="1"/>
</dbReference>